<evidence type="ECO:0000313" key="3">
    <source>
        <dbReference type="EMBL" id="KAF6798890.1"/>
    </source>
</evidence>
<feature type="compositionally biased region" description="Basic and acidic residues" evidence="1">
    <location>
        <begin position="36"/>
        <end position="47"/>
    </location>
</feature>
<keyword evidence="2" id="KW-0812">Transmembrane</keyword>
<evidence type="ECO:0000313" key="4">
    <source>
        <dbReference type="Proteomes" id="UP000652219"/>
    </source>
</evidence>
<feature type="compositionally biased region" description="Low complexity" evidence="1">
    <location>
        <begin position="12"/>
        <end position="24"/>
    </location>
</feature>
<evidence type="ECO:0000256" key="1">
    <source>
        <dbReference type="SAM" id="MobiDB-lite"/>
    </source>
</evidence>
<feature type="compositionally biased region" description="Polar residues" evidence="1">
    <location>
        <begin position="1"/>
        <end position="11"/>
    </location>
</feature>
<dbReference type="PANTHER" id="PTHR37544">
    <property type="entry name" value="SPRAY-RELATED"/>
    <property type="match status" value="1"/>
</dbReference>
<dbReference type="AlphaFoldDB" id="A0A8H6IV61"/>
<reference evidence="3 4" key="1">
    <citation type="journal article" date="2020" name="Phytopathology">
        <title>Genome Sequence Resources of Colletotrichum truncatum, C. plurivorum, C. musicola, and C. sojae: Four Species Pathogenic to Soybean (Glycine max).</title>
        <authorList>
            <person name="Rogerio F."/>
            <person name="Boufleur T.R."/>
            <person name="Ciampi-Guillardi M."/>
            <person name="Sukno S.A."/>
            <person name="Thon M.R."/>
            <person name="Massola Junior N.S."/>
            <person name="Baroncelli R."/>
        </authorList>
    </citation>
    <scope>NUCLEOTIDE SEQUENCE [LARGE SCALE GENOMIC DNA]</scope>
    <source>
        <strain evidence="3 4">LFN0009</strain>
    </source>
</reference>
<dbReference type="InterPro" id="IPR021840">
    <property type="entry name" value="DUF3433"/>
</dbReference>
<organism evidence="3 4">
    <name type="scientific">Colletotrichum sojae</name>
    <dbReference type="NCBI Taxonomy" id="2175907"/>
    <lineage>
        <taxon>Eukaryota</taxon>
        <taxon>Fungi</taxon>
        <taxon>Dikarya</taxon>
        <taxon>Ascomycota</taxon>
        <taxon>Pezizomycotina</taxon>
        <taxon>Sordariomycetes</taxon>
        <taxon>Hypocreomycetidae</taxon>
        <taxon>Glomerellales</taxon>
        <taxon>Glomerellaceae</taxon>
        <taxon>Colletotrichum</taxon>
        <taxon>Colletotrichum orchidearum species complex</taxon>
    </lineage>
</organism>
<feature type="transmembrane region" description="Helical" evidence="2">
    <location>
        <begin position="523"/>
        <end position="544"/>
    </location>
</feature>
<feature type="region of interest" description="Disordered" evidence="1">
    <location>
        <begin position="1"/>
        <end position="47"/>
    </location>
</feature>
<feature type="transmembrane region" description="Helical" evidence="2">
    <location>
        <begin position="190"/>
        <end position="208"/>
    </location>
</feature>
<gene>
    <name evidence="3" type="ORF">CSOJ01_12556</name>
</gene>
<comment type="caution">
    <text evidence="3">The sequence shown here is derived from an EMBL/GenBank/DDBJ whole genome shotgun (WGS) entry which is preliminary data.</text>
</comment>
<keyword evidence="2" id="KW-0472">Membrane</keyword>
<keyword evidence="2" id="KW-1133">Transmembrane helix</keyword>
<dbReference type="Pfam" id="PF11915">
    <property type="entry name" value="DUF3433"/>
    <property type="match status" value="1"/>
</dbReference>
<name>A0A8H6IV61_9PEZI</name>
<dbReference type="EMBL" id="WIGN01000327">
    <property type="protein sequence ID" value="KAF6798890.1"/>
    <property type="molecule type" value="Genomic_DNA"/>
</dbReference>
<dbReference type="Proteomes" id="UP000652219">
    <property type="component" value="Unassembled WGS sequence"/>
</dbReference>
<proteinExistence type="predicted"/>
<accession>A0A8H6IV61</accession>
<feature type="transmembrane region" description="Helical" evidence="2">
    <location>
        <begin position="130"/>
        <end position="150"/>
    </location>
</feature>
<feature type="transmembrane region" description="Helical" evidence="2">
    <location>
        <begin position="66"/>
        <end position="87"/>
    </location>
</feature>
<keyword evidence="4" id="KW-1185">Reference proteome</keyword>
<evidence type="ECO:0000256" key="2">
    <source>
        <dbReference type="SAM" id="Phobius"/>
    </source>
</evidence>
<sequence>MENQYASHTAFNNPQGQQNQTQPSPASPEVQSASLKPEHTCTETETHIERSSAGSRWLYKPLRLKYLLTFVAIDIILLVVVISLTVISSKNQGFVSIPSQNISTTTTLAANDRSIDFSFSFEIGVLWTSLPSFVFSFFAAYWGWIAAAVSDRQPFIDLRKPGGADARQTVLLDYRFVPIFWRWVAAFKRSHAAVGSTVLLTLSLTYLMQPLSARLFAPQSVLLPGDVPVSFAAEFEENRIGANMDWRPIMSAVSATKLYNGGRIAWTDDQYAYRPFQAGAGAVDANARVAANTTAYAAYLNCEVIPDYKMGLNRRDSLSGTVTVAGTDRGCDFKQDFAVISSQEIYFKTTTQLQCSADAYYSRLVFTAGTFSSSAQYLLANMSVISCATGYHVQPGVLTVSGAPATDGTGTTTIHSFQPTSEPDMERPALWRIFEDGIFSTTAWSQGAEWTTTDFGSLILYHAQKRSPGGFLDPDILKSSISDMFTSVYMTAVAVNGMRPTPGAASFSGSVVTPTTRLFVVPWVAYVVAVFLVLALGFAVFILVHAQTNHCILAEEPRGLLSLAGLLEDSSLAGAARRARMQDGFKGQTRKMGKKMPEVKNRKWVALRDENDTRWIISSVDREADRKTSGGA</sequence>
<protein>
    <submittedName>
        <fullName evidence="3">Uncharacterized protein</fullName>
    </submittedName>
</protein>